<comment type="caution">
    <text evidence="1">The sequence shown here is derived from an EMBL/GenBank/DDBJ whole genome shotgun (WGS) entry which is preliminary data.</text>
</comment>
<reference evidence="1 2" key="1">
    <citation type="submission" date="2019-03" db="EMBL/GenBank/DDBJ databases">
        <title>Arthrobacter sp. nov., an bacterium isolated from biocrust in Mu Us Desert.</title>
        <authorList>
            <person name="Lixiong L."/>
        </authorList>
    </citation>
    <scope>NUCLEOTIDE SEQUENCE [LARGE SCALE GENOMIC DNA]</scope>
    <source>
        <strain evidence="1 2">SLN-3</strain>
    </source>
</reference>
<sequence>MRLSDFWRLMDDEFGAHYSRSLAGDLVIGELGDRTALDALRAGIDPRRVWEAVCTVQDVPRERWLGRDLKPRARSRAE</sequence>
<accession>A0A4R5U0G8</accession>
<organism evidence="1 2">
    <name type="scientific">Arthrobacter crusticola</name>
    <dbReference type="NCBI Taxonomy" id="2547960"/>
    <lineage>
        <taxon>Bacteria</taxon>
        <taxon>Bacillati</taxon>
        <taxon>Actinomycetota</taxon>
        <taxon>Actinomycetes</taxon>
        <taxon>Micrococcales</taxon>
        <taxon>Micrococcaceae</taxon>
        <taxon>Arthrobacter</taxon>
    </lineage>
</organism>
<dbReference type="OrthoDB" id="3215033at2"/>
<dbReference type="AlphaFoldDB" id="A0A4R5U0G8"/>
<proteinExistence type="predicted"/>
<dbReference type="Proteomes" id="UP000295411">
    <property type="component" value="Unassembled WGS sequence"/>
</dbReference>
<dbReference type="Pfam" id="PF11248">
    <property type="entry name" value="DUF3046"/>
    <property type="match status" value="1"/>
</dbReference>
<gene>
    <name evidence="1" type="ORF">E2F48_07465</name>
</gene>
<keyword evidence="2" id="KW-1185">Reference proteome</keyword>
<name>A0A4R5U0G8_9MICC</name>
<evidence type="ECO:0000313" key="2">
    <source>
        <dbReference type="Proteomes" id="UP000295411"/>
    </source>
</evidence>
<protein>
    <submittedName>
        <fullName evidence="1">DUF3046 domain-containing protein</fullName>
    </submittedName>
</protein>
<dbReference type="InterPro" id="IPR021408">
    <property type="entry name" value="DUF3046"/>
</dbReference>
<evidence type="ECO:0000313" key="1">
    <source>
        <dbReference type="EMBL" id="TDK26981.1"/>
    </source>
</evidence>
<dbReference type="RefSeq" id="WP_120166575.1">
    <property type="nucleotide sequence ID" value="NZ_SMTK01000002.1"/>
</dbReference>
<dbReference type="EMBL" id="SMTK01000002">
    <property type="protein sequence ID" value="TDK26981.1"/>
    <property type="molecule type" value="Genomic_DNA"/>
</dbReference>